<dbReference type="InterPro" id="IPR013783">
    <property type="entry name" value="Ig-like_fold"/>
</dbReference>
<keyword evidence="5" id="KW-1185">Reference proteome</keyword>
<dbReference type="Pfam" id="PF16640">
    <property type="entry name" value="Big_3_5"/>
    <property type="match status" value="1"/>
</dbReference>
<feature type="chain" id="PRO_5039936516" evidence="2">
    <location>
        <begin position="30"/>
        <end position="956"/>
    </location>
</feature>
<proteinExistence type="predicted"/>
<dbReference type="PANTHER" id="PTHR44103">
    <property type="entry name" value="PROPROTEIN CONVERTASE P"/>
    <property type="match status" value="1"/>
</dbReference>
<sequence length="956" mass="97821">MHRTTGRLLSGLSGVLLSLYCAHWAGAQAAGTTVDLQVTAGGAEVTSVPVGTVVTLTATVESGSTRVTPGLVNFCDAEAPHCTDIHLLGSAQLTSAGTAVLRLRPRLGTDSIRALFAGTRTYLPSASPASSLTVWHGATSTTITQSGAVGNYTFSASVTGGSGSGPTGTVCFVDTANANGVLGRASLGAGTGDMIFSAPFGFTWPPGPGHGAVGDFNGDGILDWAIPSSNYSYIGVFLGKADGTFKAGTSYDVELWPGDAWSADFNGDGILDLAVGSGLSSVLLGKGDGTFKPEVAYPIAGAVGDFDHDGIPDIAGLFAESGELKLGVLPGKGDGTFKPAVVTNFGDEGINSPYFIAVGDLNNDGFPDLVFAGSQFSGNLKVLIGKGDGTFSAPVEYFPGRARHVGEPALADLNGDGILDIVVPDDSPQAGVTNAVVSVLIGRGDGTFNAEVAYPVSGDDGLGDTGLLEVGDFNGDGIPDIAMNNFPSLSLHSDTIVLMGNGDGTFGAQSKYLETLLGPAGSEGTLLGPIAADFNGDGLPDLLIKRPAPDGLRWMTYKITTTASISGVSIPAGHQVEAVYAGDAVHARSSSGNAVSQPWGAISVAMDPRTHSTTIAQADNVFVGGWAVDPQNCTPVGRVQILIDGMDVGNATLGQPRPDVAAAHNNPAHLNSGWTFTYPASGLSKGTHTVQAVAYDTLSFSKRLSVVSFMVDTTSVGPPWGAISVAMDARTHSTTIAQADNVFVGGWAVDPQDGAPVSRVQILIDGNDVGNATLNLYRPDVATAYNNAAYRNSGWSLTYPASGLPLGIHRVEAVGYDSLGLSRVFNTATFTVATTSVGPPWGAISMAVDARTHSTTIAQADNVFVGGWAVDPQDGAPVSRVQILIDGNDVGNATLNLYRPDVATAYNNPAYRNSGWSLTYSASGLSVGTHTVAAVGYDSLGLSRTLSTSTFTVAAP</sequence>
<evidence type="ECO:0000313" key="4">
    <source>
        <dbReference type="EMBL" id="UWZ84059.1"/>
    </source>
</evidence>
<dbReference type="InterPro" id="IPR032109">
    <property type="entry name" value="Big_3_5"/>
</dbReference>
<evidence type="ECO:0000256" key="2">
    <source>
        <dbReference type="SAM" id="SignalP"/>
    </source>
</evidence>
<dbReference type="AlphaFoldDB" id="A0A9J7BMY8"/>
<evidence type="ECO:0000313" key="5">
    <source>
        <dbReference type="Proteomes" id="UP001059380"/>
    </source>
</evidence>
<accession>A0A9J7BMY8</accession>
<evidence type="ECO:0000256" key="1">
    <source>
        <dbReference type="ARBA" id="ARBA00022729"/>
    </source>
</evidence>
<dbReference type="SUPFAM" id="SSF69318">
    <property type="entry name" value="Integrin alpha N-terminal domain"/>
    <property type="match status" value="1"/>
</dbReference>
<keyword evidence="1 2" id="KW-0732">Signal</keyword>
<dbReference type="EMBL" id="CP093313">
    <property type="protein sequence ID" value="UWZ84059.1"/>
    <property type="molecule type" value="Genomic_DNA"/>
</dbReference>
<gene>
    <name evidence="4" type="ORF">MOP44_26315</name>
</gene>
<dbReference type="RefSeq" id="WP_260793563.1">
    <property type="nucleotide sequence ID" value="NZ_CP093313.1"/>
</dbReference>
<dbReference type="PANTHER" id="PTHR44103:SF1">
    <property type="entry name" value="PROPROTEIN CONVERTASE P"/>
    <property type="match status" value="1"/>
</dbReference>
<organism evidence="4 5">
    <name type="scientific">Occallatibacter riparius</name>
    <dbReference type="NCBI Taxonomy" id="1002689"/>
    <lineage>
        <taxon>Bacteria</taxon>
        <taxon>Pseudomonadati</taxon>
        <taxon>Acidobacteriota</taxon>
        <taxon>Terriglobia</taxon>
        <taxon>Terriglobales</taxon>
        <taxon>Acidobacteriaceae</taxon>
        <taxon>Occallatibacter</taxon>
    </lineage>
</organism>
<feature type="domain" description="Bacterial Ig-like" evidence="3">
    <location>
        <begin position="45"/>
        <end position="134"/>
    </location>
</feature>
<dbReference type="Gene3D" id="2.130.10.130">
    <property type="entry name" value="Integrin alpha, N-terminal"/>
    <property type="match status" value="3"/>
</dbReference>
<evidence type="ECO:0000259" key="3">
    <source>
        <dbReference type="Pfam" id="PF16640"/>
    </source>
</evidence>
<protein>
    <submittedName>
        <fullName evidence="4">FG-GAP-like repeat-containing protein</fullName>
    </submittedName>
</protein>
<dbReference type="Proteomes" id="UP001059380">
    <property type="component" value="Chromosome"/>
</dbReference>
<dbReference type="InterPro" id="IPR013517">
    <property type="entry name" value="FG-GAP"/>
</dbReference>
<name>A0A9J7BMY8_9BACT</name>
<reference evidence="4" key="1">
    <citation type="submission" date="2021-04" db="EMBL/GenBank/DDBJ databases">
        <title>Phylogenetic analysis of Acidobacteriaceae.</title>
        <authorList>
            <person name="Qiu L."/>
            <person name="Zhang Q."/>
        </authorList>
    </citation>
    <scope>NUCLEOTIDE SEQUENCE</scope>
    <source>
        <strain evidence="4">DSM 25168</strain>
    </source>
</reference>
<dbReference type="Pfam" id="PF13517">
    <property type="entry name" value="FG-GAP_3"/>
    <property type="match status" value="2"/>
</dbReference>
<dbReference type="InterPro" id="IPR028994">
    <property type="entry name" value="Integrin_alpha_N"/>
</dbReference>
<dbReference type="Gene3D" id="2.60.40.10">
    <property type="entry name" value="Immunoglobulins"/>
    <property type="match status" value="2"/>
</dbReference>
<feature type="signal peptide" evidence="2">
    <location>
        <begin position="1"/>
        <end position="29"/>
    </location>
</feature>
<dbReference type="KEGG" id="orp:MOP44_26315"/>